<dbReference type="WBParaSite" id="nRc.2.0.1.t08993-RA">
    <property type="protein sequence ID" value="nRc.2.0.1.t08993-RA"/>
    <property type="gene ID" value="nRc.2.0.1.g08993"/>
</dbReference>
<keyword evidence="1" id="KW-1133">Transmembrane helix</keyword>
<proteinExistence type="predicted"/>
<evidence type="ECO:0000313" key="3">
    <source>
        <dbReference type="WBParaSite" id="nRc.2.0.1.t08993-RA"/>
    </source>
</evidence>
<protein>
    <submittedName>
        <fullName evidence="3">Uncharacterized protein</fullName>
    </submittedName>
</protein>
<dbReference type="Proteomes" id="UP000887565">
    <property type="component" value="Unplaced"/>
</dbReference>
<name>A0A915I4D6_ROMCU</name>
<feature type="transmembrane region" description="Helical" evidence="1">
    <location>
        <begin position="47"/>
        <end position="64"/>
    </location>
</feature>
<feature type="transmembrane region" description="Helical" evidence="1">
    <location>
        <begin position="12"/>
        <end position="41"/>
    </location>
</feature>
<accession>A0A915I4D6</accession>
<sequence>MAAMLASIGGRWRVLLIIAAIAIVLVVAVVVITMGVMGIVMAIKGNGARVVIATVIGVVAAARGRSGERGFTP</sequence>
<keyword evidence="1" id="KW-0472">Membrane</keyword>
<organism evidence="2 3">
    <name type="scientific">Romanomermis culicivorax</name>
    <name type="common">Nematode worm</name>
    <dbReference type="NCBI Taxonomy" id="13658"/>
    <lineage>
        <taxon>Eukaryota</taxon>
        <taxon>Metazoa</taxon>
        <taxon>Ecdysozoa</taxon>
        <taxon>Nematoda</taxon>
        <taxon>Enoplea</taxon>
        <taxon>Dorylaimia</taxon>
        <taxon>Mermithida</taxon>
        <taxon>Mermithoidea</taxon>
        <taxon>Mermithidae</taxon>
        <taxon>Romanomermis</taxon>
    </lineage>
</organism>
<evidence type="ECO:0000313" key="2">
    <source>
        <dbReference type="Proteomes" id="UP000887565"/>
    </source>
</evidence>
<dbReference type="AlphaFoldDB" id="A0A915I4D6"/>
<keyword evidence="2" id="KW-1185">Reference proteome</keyword>
<keyword evidence="1" id="KW-0812">Transmembrane</keyword>
<reference evidence="3" key="1">
    <citation type="submission" date="2022-11" db="UniProtKB">
        <authorList>
            <consortium name="WormBaseParasite"/>
        </authorList>
    </citation>
    <scope>IDENTIFICATION</scope>
</reference>
<evidence type="ECO:0000256" key="1">
    <source>
        <dbReference type="SAM" id="Phobius"/>
    </source>
</evidence>